<dbReference type="InterPro" id="IPR007863">
    <property type="entry name" value="Peptidase_M16_C"/>
</dbReference>
<dbReference type="InterPro" id="IPR011765">
    <property type="entry name" value="Pept_M16_N"/>
</dbReference>
<dbReference type="OrthoDB" id="9811314at2"/>
<gene>
    <name evidence="9" type="ORF">AKJ09_11190</name>
</gene>
<dbReference type="GO" id="GO:0006508">
    <property type="term" value="P:proteolysis"/>
    <property type="evidence" value="ECO:0007669"/>
    <property type="project" value="UniProtKB-KW"/>
</dbReference>
<dbReference type="AlphaFoldDB" id="A0A0K1QFU0"/>
<evidence type="ECO:0000313" key="9">
    <source>
        <dbReference type="EMBL" id="AKV04527.1"/>
    </source>
</evidence>
<keyword evidence="10" id="KW-1185">Reference proteome</keyword>
<dbReference type="GO" id="GO:0046872">
    <property type="term" value="F:metal ion binding"/>
    <property type="evidence" value="ECO:0007669"/>
    <property type="project" value="InterPro"/>
</dbReference>
<dbReference type="EMBL" id="CP012333">
    <property type="protein sequence ID" value="AKV04527.1"/>
    <property type="molecule type" value="Genomic_DNA"/>
</dbReference>
<dbReference type="InterPro" id="IPR050626">
    <property type="entry name" value="Peptidase_M16"/>
</dbReference>
<feature type="region of interest" description="Disordered" evidence="6">
    <location>
        <begin position="1"/>
        <end position="32"/>
    </location>
</feature>
<protein>
    <submittedName>
        <fullName evidence="9">Zinc protease</fullName>
    </submittedName>
</protein>
<reference evidence="9 10" key="1">
    <citation type="submission" date="2015-08" db="EMBL/GenBank/DDBJ databases">
        <authorList>
            <person name="Babu N.S."/>
            <person name="Beckwith C.J."/>
            <person name="Beseler K.G."/>
            <person name="Brison A."/>
            <person name="Carone J.V."/>
            <person name="Caskin T.P."/>
            <person name="Diamond M."/>
            <person name="Durham M.E."/>
            <person name="Foxe J.M."/>
            <person name="Go M."/>
            <person name="Henderson B.A."/>
            <person name="Jones I.B."/>
            <person name="McGettigan J.A."/>
            <person name="Micheletti S.J."/>
            <person name="Nasrallah M.E."/>
            <person name="Ortiz D."/>
            <person name="Piller C.R."/>
            <person name="Privatt S.R."/>
            <person name="Schneider S.L."/>
            <person name="Sharp S."/>
            <person name="Smith T.C."/>
            <person name="Stanton J.D."/>
            <person name="Ullery H.E."/>
            <person name="Wilson R.J."/>
            <person name="Serrano M.G."/>
            <person name="Buck G."/>
            <person name="Lee V."/>
            <person name="Wang Y."/>
            <person name="Carvalho R."/>
            <person name="Voegtly L."/>
            <person name="Shi R."/>
            <person name="Duckworth R."/>
            <person name="Johnson A."/>
            <person name="Loviza R."/>
            <person name="Walstead R."/>
            <person name="Shah Z."/>
            <person name="Kiflezghi M."/>
            <person name="Wade K."/>
            <person name="Ball S.L."/>
            <person name="Bradley K.W."/>
            <person name="Asai D.J."/>
            <person name="Bowman C.A."/>
            <person name="Russell D.A."/>
            <person name="Pope W.H."/>
            <person name="Jacobs-Sera D."/>
            <person name="Hendrix R.W."/>
            <person name="Hatfull G.F."/>
        </authorList>
    </citation>
    <scope>NUCLEOTIDE SEQUENCE [LARGE SCALE GENOMIC DNA]</scope>
    <source>
        <strain evidence="9 10">DSM 27648</strain>
    </source>
</reference>
<feature type="domain" description="Peptidase M16 N-terminal" evidence="7">
    <location>
        <begin position="89"/>
        <end position="212"/>
    </location>
</feature>
<evidence type="ECO:0000313" key="10">
    <source>
        <dbReference type="Proteomes" id="UP000064967"/>
    </source>
</evidence>
<dbReference type="PANTHER" id="PTHR43690">
    <property type="entry name" value="NARDILYSIN"/>
    <property type="match status" value="1"/>
</dbReference>
<evidence type="ECO:0000256" key="6">
    <source>
        <dbReference type="SAM" id="MobiDB-lite"/>
    </source>
</evidence>
<dbReference type="Pfam" id="PF05193">
    <property type="entry name" value="Peptidase_M16_C"/>
    <property type="match status" value="1"/>
</dbReference>
<dbReference type="Pfam" id="PF00675">
    <property type="entry name" value="Peptidase_M16"/>
    <property type="match status" value="1"/>
</dbReference>
<dbReference type="STRING" id="1391654.AKJ09_11190"/>
<dbReference type="PATRIC" id="fig|1391654.3.peg.11358"/>
<evidence type="ECO:0000256" key="3">
    <source>
        <dbReference type="ARBA" id="ARBA00022801"/>
    </source>
</evidence>
<evidence type="ECO:0000256" key="2">
    <source>
        <dbReference type="ARBA" id="ARBA00022670"/>
    </source>
</evidence>
<sequence>MPSDAGVRVSIGAARPRDFHAGDGSGHNQLPMARPKLRLPVLLAVAGALFLGSTPSHAADPPSKTSGAPSTLPVKLVAEKTQLPNGLTVVFDEDRRTPIVTVNLWYRVGSKDEAKGRNGFAHLFEHVMFQGSKHVPEDTYFRFLERAGASSINGTTNTDRTNYFETVPENQLELALWLESDRMGFLLDHADQATFEGQRDVVKNERRQNYENAPYGLVSQFVRAELFPEGHPYHLLTIGSPQDLDAATLEDVRAFFRANYVPNNATLVISGSFDKAKAKALVEKYFGPIPRGPEVPRKKPARVDHPGETRLEVEANVELPRVYISWPTPAFFAPGDAELDLASHVLTGGKTSRLYKRLVYDLQIAQGVSASQQSSELASVFEIVATARPGHTADELLKVIDEELAKLRKGGVDDAELGRAKTTIVADNFFDLEKSSSRANRLNTYDYYAHDPNYLGQDIARTTNATAAGVNDAIRNSLKEKDRVVTLVTPKKDAPVAGRIVRTVRGDK</sequence>
<evidence type="ECO:0000256" key="1">
    <source>
        <dbReference type="ARBA" id="ARBA00007261"/>
    </source>
</evidence>
<keyword evidence="3" id="KW-0378">Hydrolase</keyword>
<dbReference type="GO" id="GO:0008237">
    <property type="term" value="F:metallopeptidase activity"/>
    <property type="evidence" value="ECO:0007669"/>
    <property type="project" value="UniProtKB-KW"/>
</dbReference>
<evidence type="ECO:0000259" key="8">
    <source>
        <dbReference type="Pfam" id="PF05193"/>
    </source>
</evidence>
<evidence type="ECO:0000256" key="4">
    <source>
        <dbReference type="ARBA" id="ARBA00022833"/>
    </source>
</evidence>
<comment type="similarity">
    <text evidence="1">Belongs to the peptidase M16 family.</text>
</comment>
<keyword evidence="4" id="KW-0862">Zinc</keyword>
<keyword evidence="2 9" id="KW-0645">Protease</keyword>
<dbReference type="KEGG" id="llu:AKJ09_11190"/>
<dbReference type="PANTHER" id="PTHR43690:SF35">
    <property type="entry name" value="NON-CATALYTIC MEMBER OF PEPTIDASE SUBFAMILY M16B-RELATED"/>
    <property type="match status" value="1"/>
</dbReference>
<dbReference type="Gene3D" id="3.30.830.10">
    <property type="entry name" value="Metalloenzyme, LuxS/M16 peptidase-like"/>
    <property type="match status" value="2"/>
</dbReference>
<organism evidence="9 10">
    <name type="scientific">Labilithrix luteola</name>
    <dbReference type="NCBI Taxonomy" id="1391654"/>
    <lineage>
        <taxon>Bacteria</taxon>
        <taxon>Pseudomonadati</taxon>
        <taxon>Myxococcota</taxon>
        <taxon>Polyangia</taxon>
        <taxon>Polyangiales</taxon>
        <taxon>Labilitrichaceae</taxon>
        <taxon>Labilithrix</taxon>
    </lineage>
</organism>
<evidence type="ECO:0000259" key="7">
    <source>
        <dbReference type="Pfam" id="PF00675"/>
    </source>
</evidence>
<accession>A0A0K1QFU0</accession>
<dbReference type="SUPFAM" id="SSF63411">
    <property type="entry name" value="LuxS/MPP-like metallohydrolase"/>
    <property type="match status" value="2"/>
</dbReference>
<keyword evidence="5" id="KW-0482">Metalloprotease</keyword>
<proteinExistence type="inferred from homology"/>
<dbReference type="InterPro" id="IPR011249">
    <property type="entry name" value="Metalloenz_LuxS/M16"/>
</dbReference>
<evidence type="ECO:0000256" key="5">
    <source>
        <dbReference type="ARBA" id="ARBA00023049"/>
    </source>
</evidence>
<dbReference type="Proteomes" id="UP000064967">
    <property type="component" value="Chromosome"/>
</dbReference>
<name>A0A0K1QFU0_9BACT</name>
<feature type="domain" description="Peptidase M16 C-terminal" evidence="8">
    <location>
        <begin position="247"/>
        <end position="423"/>
    </location>
</feature>